<evidence type="ECO:0000256" key="8">
    <source>
        <dbReference type="SAM" id="SignalP"/>
    </source>
</evidence>
<feature type="region of interest" description="Disordered" evidence="7">
    <location>
        <begin position="775"/>
        <end position="798"/>
    </location>
</feature>
<evidence type="ECO:0000256" key="7">
    <source>
        <dbReference type="SAM" id="MobiDB-lite"/>
    </source>
</evidence>
<accession>A0A6G0WRQ9</accession>
<dbReference type="FunFam" id="3.20.20.300:FF:000007">
    <property type="entry name" value="Lysosomal beta glucosidase"/>
    <property type="match status" value="1"/>
</dbReference>
<dbReference type="InterPro" id="IPR036881">
    <property type="entry name" value="Glyco_hydro_3_C_sf"/>
</dbReference>
<name>A0A6G0WRQ9_9STRA</name>
<feature type="domain" description="Fibronectin type III-like" evidence="9">
    <location>
        <begin position="681"/>
        <end position="753"/>
    </location>
</feature>
<evidence type="ECO:0000256" key="1">
    <source>
        <dbReference type="ARBA" id="ARBA00000448"/>
    </source>
</evidence>
<dbReference type="InterPro" id="IPR036962">
    <property type="entry name" value="Glyco_hydro_3_N_sf"/>
</dbReference>
<organism evidence="10 11">
    <name type="scientific">Aphanomyces euteiches</name>
    <dbReference type="NCBI Taxonomy" id="100861"/>
    <lineage>
        <taxon>Eukaryota</taxon>
        <taxon>Sar</taxon>
        <taxon>Stramenopiles</taxon>
        <taxon>Oomycota</taxon>
        <taxon>Saprolegniomycetes</taxon>
        <taxon>Saprolegniales</taxon>
        <taxon>Verrucalvaceae</taxon>
        <taxon>Aphanomyces</taxon>
    </lineage>
</organism>
<dbReference type="GO" id="GO:0008422">
    <property type="term" value="F:beta-glucosidase activity"/>
    <property type="evidence" value="ECO:0007669"/>
    <property type="project" value="UniProtKB-EC"/>
</dbReference>
<protein>
    <recommendedName>
        <fullName evidence="3">beta-glucosidase</fullName>
        <ecNumber evidence="3">3.2.1.21</ecNumber>
    </recommendedName>
</protein>
<dbReference type="AlphaFoldDB" id="A0A6G0WRQ9"/>
<gene>
    <name evidence="10" type="ORF">Ae201684_012397</name>
</gene>
<comment type="catalytic activity">
    <reaction evidence="1">
        <text>Hydrolysis of terminal, non-reducing beta-D-glucosyl residues with release of beta-D-glucose.</text>
        <dbReference type="EC" id="3.2.1.21"/>
    </reaction>
</comment>
<dbReference type="SMART" id="SM01217">
    <property type="entry name" value="Fn3_like"/>
    <property type="match status" value="1"/>
</dbReference>
<keyword evidence="4 8" id="KW-0732">Signal</keyword>
<dbReference type="InterPro" id="IPR013783">
    <property type="entry name" value="Ig-like_fold"/>
</dbReference>
<evidence type="ECO:0000313" key="10">
    <source>
        <dbReference type="EMBL" id="KAF0730102.1"/>
    </source>
</evidence>
<feature type="signal peptide" evidence="8">
    <location>
        <begin position="1"/>
        <end position="21"/>
    </location>
</feature>
<proteinExistence type="inferred from homology"/>
<dbReference type="PANTHER" id="PTHR30620">
    <property type="entry name" value="PERIPLASMIC BETA-GLUCOSIDASE-RELATED"/>
    <property type="match status" value="1"/>
</dbReference>
<dbReference type="EC" id="3.2.1.21" evidence="3"/>
<feature type="chain" id="PRO_5026022614" description="beta-glucosidase" evidence="8">
    <location>
        <begin position="22"/>
        <end position="818"/>
    </location>
</feature>
<dbReference type="PANTHER" id="PTHR30620:SF16">
    <property type="entry name" value="LYSOSOMAL BETA GLUCOSIDASE"/>
    <property type="match status" value="1"/>
</dbReference>
<dbReference type="InterPro" id="IPR051915">
    <property type="entry name" value="Cellulose_Degrad_GH3"/>
</dbReference>
<dbReference type="Pfam" id="PF01915">
    <property type="entry name" value="Glyco_hydro_3_C"/>
    <property type="match status" value="1"/>
</dbReference>
<keyword evidence="11" id="KW-1185">Reference proteome</keyword>
<sequence length="818" mass="88294">MRTALACIYGAMAVLAAIVAGDSIDAQVKALVDTLTVDQLLAQMNQIDINSFKASDDDGNIIVNLTVVEGYANMTIGSYLNSPFGDPRGTKYNLNATEYRVQLNKMQALHLKYSKIPFIHGIDSVHGANYVYNATLFPQSINTGATFNTTLARLAGLYTGRDTKAAGIPWVFGPMMEPVRHKHWSRIYESFNEDPAAVAALSSAYIDGMQSQKVAACIKHLIAYSDPIDGNDRSNVNESTYELLNYFVPPFKAAVDVGVLSVMGSYISLNGVPVSANSVTSRDLLRHDLNFTGVLVSDYGEIYLLRRDHKVVSTDLDAVDLCMNKTSYDMSMVPWDTSFIDYGKQLIAQNRLTVDRIKESAARILKLKFQLDLFQTPLPGAELVAQVGDADSVNAALATAQESIVLLKNDNSVLPLSTSTKVFFTGSSMDNIGYLCGGWTLYWQGVSGSHVFPHGKSILKAINDSYVPNATYYQGINIDGNYTLPNGTAVSAVIDEVLAAAKDATVTVVALGEYPYAEDAGNGTPQPLPSEFLTYLKTLKATGTKIVLVLVEGRPRTLNGLADLADAVLWAGLPCELGGRAIADVLFGKVNPSGKLPYTYPKTAEFINLATPYYQRNSTTCFKNQTTTPCEAEFPYGYGLSYTTFAYSSARINTTTLNFQQKTGVRITVNVKNTGTVAGKETVMLFLTPPPRANAETKLLKKFTKINLQPNEATDVVFDLLPDDWGYYAGEIGQGLVKSAPSGLYVFAFKATTDCAVNPKDALCLTLQWTNTDNAPVTADKKSTDGGSSSPSSSKSGSAVTSVSVASLVLALVSLIQL</sequence>
<dbReference type="PRINTS" id="PR00133">
    <property type="entry name" value="GLHYDRLASE3"/>
</dbReference>
<keyword evidence="6" id="KW-0326">Glycosidase</keyword>
<dbReference type="InterPro" id="IPR026891">
    <property type="entry name" value="Fn3-like"/>
</dbReference>
<dbReference type="VEuPathDB" id="FungiDB:AeMF1_003956"/>
<evidence type="ECO:0000256" key="4">
    <source>
        <dbReference type="ARBA" id="ARBA00022729"/>
    </source>
</evidence>
<evidence type="ECO:0000256" key="5">
    <source>
        <dbReference type="ARBA" id="ARBA00022801"/>
    </source>
</evidence>
<dbReference type="EMBL" id="VJMJ01000156">
    <property type="protein sequence ID" value="KAF0730102.1"/>
    <property type="molecule type" value="Genomic_DNA"/>
</dbReference>
<feature type="compositionally biased region" description="Low complexity" evidence="7">
    <location>
        <begin position="785"/>
        <end position="798"/>
    </location>
</feature>
<dbReference type="SUPFAM" id="SSF51445">
    <property type="entry name" value="(Trans)glycosidases"/>
    <property type="match status" value="1"/>
</dbReference>
<evidence type="ECO:0000256" key="2">
    <source>
        <dbReference type="ARBA" id="ARBA00005336"/>
    </source>
</evidence>
<evidence type="ECO:0000256" key="6">
    <source>
        <dbReference type="ARBA" id="ARBA00023295"/>
    </source>
</evidence>
<dbReference type="Pfam" id="PF00933">
    <property type="entry name" value="Glyco_hydro_3"/>
    <property type="match status" value="1"/>
</dbReference>
<keyword evidence="5" id="KW-0378">Hydrolase</keyword>
<dbReference type="InterPro" id="IPR001764">
    <property type="entry name" value="Glyco_hydro_3_N"/>
</dbReference>
<reference evidence="10 11" key="1">
    <citation type="submission" date="2019-07" db="EMBL/GenBank/DDBJ databases">
        <title>Genomics analysis of Aphanomyces spp. identifies a new class of oomycete effector associated with host adaptation.</title>
        <authorList>
            <person name="Gaulin E."/>
        </authorList>
    </citation>
    <scope>NUCLEOTIDE SEQUENCE [LARGE SCALE GENOMIC DNA]</scope>
    <source>
        <strain evidence="10 11">ATCC 201684</strain>
    </source>
</reference>
<evidence type="ECO:0000256" key="3">
    <source>
        <dbReference type="ARBA" id="ARBA00012744"/>
    </source>
</evidence>
<comment type="similarity">
    <text evidence="2">Belongs to the glycosyl hydrolase 3 family.</text>
</comment>
<dbReference type="InterPro" id="IPR002772">
    <property type="entry name" value="Glyco_hydro_3_C"/>
</dbReference>
<evidence type="ECO:0000313" key="11">
    <source>
        <dbReference type="Proteomes" id="UP000481153"/>
    </source>
</evidence>
<dbReference type="SUPFAM" id="SSF52279">
    <property type="entry name" value="Beta-D-glucan exohydrolase, C-terminal domain"/>
    <property type="match status" value="1"/>
</dbReference>
<dbReference type="InterPro" id="IPR017853">
    <property type="entry name" value="GH"/>
</dbReference>
<dbReference type="GO" id="GO:0009251">
    <property type="term" value="P:glucan catabolic process"/>
    <property type="evidence" value="ECO:0007669"/>
    <property type="project" value="TreeGrafter"/>
</dbReference>
<dbReference type="Pfam" id="PF14310">
    <property type="entry name" value="Fn3-like"/>
    <property type="match status" value="1"/>
</dbReference>
<evidence type="ECO:0000259" key="9">
    <source>
        <dbReference type="SMART" id="SM01217"/>
    </source>
</evidence>
<dbReference type="Gene3D" id="3.40.50.1700">
    <property type="entry name" value="Glycoside hydrolase family 3 C-terminal domain"/>
    <property type="match status" value="1"/>
</dbReference>
<dbReference type="Gene3D" id="2.60.40.10">
    <property type="entry name" value="Immunoglobulins"/>
    <property type="match status" value="1"/>
</dbReference>
<dbReference type="Gene3D" id="3.20.20.300">
    <property type="entry name" value="Glycoside hydrolase, family 3, N-terminal domain"/>
    <property type="match status" value="1"/>
</dbReference>
<dbReference type="Proteomes" id="UP000481153">
    <property type="component" value="Unassembled WGS sequence"/>
</dbReference>
<comment type="caution">
    <text evidence="10">The sequence shown here is derived from an EMBL/GenBank/DDBJ whole genome shotgun (WGS) entry which is preliminary data.</text>
</comment>